<organism evidence="13 14">
    <name type="scientific">Caligus rogercresseyi</name>
    <name type="common">Sea louse</name>
    <dbReference type="NCBI Taxonomy" id="217165"/>
    <lineage>
        <taxon>Eukaryota</taxon>
        <taxon>Metazoa</taxon>
        <taxon>Ecdysozoa</taxon>
        <taxon>Arthropoda</taxon>
        <taxon>Crustacea</taxon>
        <taxon>Multicrustacea</taxon>
        <taxon>Hexanauplia</taxon>
        <taxon>Copepoda</taxon>
        <taxon>Siphonostomatoida</taxon>
        <taxon>Caligidae</taxon>
        <taxon>Caligus</taxon>
    </lineage>
</organism>
<keyword evidence="14" id="KW-1185">Reference proteome</keyword>
<protein>
    <recommendedName>
        <fullName evidence="4">N-acetylgalactosaminide beta-1,3-galactosyltransferase</fullName>
        <ecNumber evidence="4">2.4.1.122</ecNumber>
    </recommendedName>
</protein>
<sequence>MKADDDTYVIVENLRYLLQNYSSSDPLHFGCRFKPFTKSGYMSGGAGYVLSREALDRL</sequence>
<evidence type="ECO:0000313" key="14">
    <source>
        <dbReference type="Proteomes" id="UP000595437"/>
    </source>
</evidence>
<evidence type="ECO:0000256" key="6">
    <source>
        <dbReference type="ARBA" id="ARBA00022679"/>
    </source>
</evidence>
<evidence type="ECO:0000256" key="11">
    <source>
        <dbReference type="ARBA" id="ARBA00023136"/>
    </source>
</evidence>
<keyword evidence="6" id="KW-0808">Transferase</keyword>
<evidence type="ECO:0000259" key="12">
    <source>
        <dbReference type="Pfam" id="PF02434"/>
    </source>
</evidence>
<dbReference type="PANTHER" id="PTHR23033:SF14">
    <property type="entry name" value="GLYCOPROTEIN-N-ACETYLGALACTOSAMINE 3-BETA-GALACTOSYLTRANSFERASE 1-RELATED"/>
    <property type="match status" value="1"/>
</dbReference>
<accession>A0A7T8H0G8</accession>
<feature type="domain" description="Fringe-like glycosyltransferase" evidence="12">
    <location>
        <begin position="2"/>
        <end position="58"/>
    </location>
</feature>
<keyword evidence="9" id="KW-0735">Signal-anchor</keyword>
<dbReference type="InterPro" id="IPR026050">
    <property type="entry name" value="C1GALT1/C1GALT1_chp1"/>
</dbReference>
<dbReference type="EC" id="2.4.1.122" evidence="4"/>
<dbReference type="PANTHER" id="PTHR23033">
    <property type="entry name" value="BETA1,3-GALACTOSYLTRANSFERASE"/>
    <property type="match status" value="1"/>
</dbReference>
<dbReference type="GO" id="GO:0016263">
    <property type="term" value="F:glycoprotein-N-acetylgalactosamine 3-beta-galactosyltransferase activity"/>
    <property type="evidence" value="ECO:0007669"/>
    <property type="project" value="UniProtKB-EC"/>
</dbReference>
<dbReference type="EMBL" id="CP045899">
    <property type="protein sequence ID" value="QQP41194.1"/>
    <property type="molecule type" value="Genomic_DNA"/>
</dbReference>
<keyword evidence="5" id="KW-0328">Glycosyltransferase</keyword>
<evidence type="ECO:0000313" key="13">
    <source>
        <dbReference type="EMBL" id="QQP41194.1"/>
    </source>
</evidence>
<dbReference type="Proteomes" id="UP000595437">
    <property type="component" value="Chromosome 10"/>
</dbReference>
<comment type="subcellular location">
    <subcellularLocation>
        <location evidence="1">Membrane</location>
        <topology evidence="1">Single-pass type II membrane protein</topology>
    </subcellularLocation>
</comment>
<dbReference type="GO" id="GO:0016020">
    <property type="term" value="C:membrane"/>
    <property type="evidence" value="ECO:0007669"/>
    <property type="project" value="UniProtKB-SubCell"/>
</dbReference>
<comment type="pathway">
    <text evidence="2">Protein modification; protein glycosylation.</text>
</comment>
<dbReference type="InterPro" id="IPR003378">
    <property type="entry name" value="Fringe-like_glycosylTrfase"/>
</dbReference>
<dbReference type="AlphaFoldDB" id="A0A7T8H0G8"/>
<dbReference type="UniPathway" id="UPA00378"/>
<evidence type="ECO:0000256" key="2">
    <source>
        <dbReference type="ARBA" id="ARBA00004922"/>
    </source>
</evidence>
<keyword evidence="7" id="KW-0812">Transmembrane</keyword>
<reference evidence="14" key="1">
    <citation type="submission" date="2021-01" db="EMBL/GenBank/DDBJ databases">
        <title>Caligus Genome Assembly.</title>
        <authorList>
            <person name="Gallardo-Escarate C."/>
        </authorList>
    </citation>
    <scope>NUCLEOTIDE SEQUENCE [LARGE SCALE GENOMIC DNA]</scope>
</reference>
<dbReference type="Pfam" id="PF02434">
    <property type="entry name" value="Fringe"/>
    <property type="match status" value="1"/>
</dbReference>
<evidence type="ECO:0000256" key="8">
    <source>
        <dbReference type="ARBA" id="ARBA00022741"/>
    </source>
</evidence>
<dbReference type="Gene3D" id="3.90.550.50">
    <property type="match status" value="1"/>
</dbReference>
<dbReference type="GO" id="GO:0000166">
    <property type="term" value="F:nucleotide binding"/>
    <property type="evidence" value="ECO:0007669"/>
    <property type="project" value="UniProtKB-KW"/>
</dbReference>
<evidence type="ECO:0000256" key="5">
    <source>
        <dbReference type="ARBA" id="ARBA00022676"/>
    </source>
</evidence>
<name>A0A7T8H0G8_CALRO</name>
<keyword evidence="11" id="KW-0472">Membrane</keyword>
<evidence type="ECO:0000256" key="7">
    <source>
        <dbReference type="ARBA" id="ARBA00022692"/>
    </source>
</evidence>
<comment type="similarity">
    <text evidence="3">Belongs to the glycosyltransferase 31 family. Beta3-Gal-T subfamily.</text>
</comment>
<evidence type="ECO:0000256" key="3">
    <source>
        <dbReference type="ARBA" id="ARBA00006462"/>
    </source>
</evidence>
<dbReference type="OrthoDB" id="414175at2759"/>
<evidence type="ECO:0000256" key="9">
    <source>
        <dbReference type="ARBA" id="ARBA00022968"/>
    </source>
</evidence>
<proteinExistence type="inferred from homology"/>
<evidence type="ECO:0000256" key="10">
    <source>
        <dbReference type="ARBA" id="ARBA00022989"/>
    </source>
</evidence>
<keyword evidence="10" id="KW-1133">Transmembrane helix</keyword>
<gene>
    <name evidence="13" type="ORF">FKW44_015482</name>
</gene>
<keyword evidence="8" id="KW-0547">Nucleotide-binding</keyword>
<evidence type="ECO:0000256" key="4">
    <source>
        <dbReference type="ARBA" id="ARBA00012557"/>
    </source>
</evidence>
<evidence type="ECO:0000256" key="1">
    <source>
        <dbReference type="ARBA" id="ARBA00004606"/>
    </source>
</evidence>